<accession>A0ABC8UUC4</accession>
<dbReference type="AlphaFoldDB" id="A0ABC8UUC4"/>
<evidence type="ECO:0000256" key="4">
    <source>
        <dbReference type="ARBA" id="ARBA00023163"/>
    </source>
</evidence>
<evidence type="ECO:0000256" key="6">
    <source>
        <dbReference type="SAM" id="MobiDB-lite"/>
    </source>
</evidence>
<keyword evidence="5" id="KW-0539">Nucleus</keyword>
<feature type="domain" description="MBD" evidence="7">
    <location>
        <begin position="1"/>
        <end position="67"/>
    </location>
</feature>
<dbReference type="PANTHER" id="PTHR33729:SF6">
    <property type="entry name" value="METHYL-CPG-BINDING DOMAIN-CONTAINING PROTEIN 11"/>
    <property type="match status" value="1"/>
</dbReference>
<keyword evidence="3" id="KW-0238">DNA-binding</keyword>
<evidence type="ECO:0000313" key="9">
    <source>
        <dbReference type="Proteomes" id="UP001642360"/>
    </source>
</evidence>
<dbReference type="PROSITE" id="PS50982">
    <property type="entry name" value="MBD"/>
    <property type="match status" value="1"/>
</dbReference>
<gene>
    <name evidence="8" type="ORF">ILEXP_LOCUS55015</name>
</gene>
<dbReference type="InterPro" id="IPR016177">
    <property type="entry name" value="DNA-bd_dom_sf"/>
</dbReference>
<evidence type="ECO:0000259" key="7">
    <source>
        <dbReference type="PROSITE" id="PS50982"/>
    </source>
</evidence>
<dbReference type="Gene3D" id="3.30.890.10">
    <property type="entry name" value="Methyl-cpg-binding Protein 2, Chain A"/>
    <property type="match status" value="1"/>
</dbReference>
<evidence type="ECO:0000256" key="1">
    <source>
        <dbReference type="ARBA" id="ARBA00004123"/>
    </source>
</evidence>
<dbReference type="Proteomes" id="UP001642360">
    <property type="component" value="Unassembled WGS sequence"/>
</dbReference>
<keyword evidence="4" id="KW-0804">Transcription</keyword>
<feature type="compositionally biased region" description="Basic and acidic residues" evidence="6">
    <location>
        <begin position="116"/>
        <end position="134"/>
    </location>
</feature>
<evidence type="ECO:0000256" key="5">
    <source>
        <dbReference type="ARBA" id="ARBA00023242"/>
    </source>
</evidence>
<comment type="subcellular location">
    <subcellularLocation>
        <location evidence="1">Nucleus</location>
    </subcellularLocation>
</comment>
<dbReference type="EMBL" id="CAUOFW020009057">
    <property type="protein sequence ID" value="CAK9184660.1"/>
    <property type="molecule type" value="Genomic_DNA"/>
</dbReference>
<evidence type="ECO:0000256" key="3">
    <source>
        <dbReference type="ARBA" id="ARBA00023125"/>
    </source>
</evidence>
<evidence type="ECO:0000313" key="8">
    <source>
        <dbReference type="EMBL" id="CAK9184660.1"/>
    </source>
</evidence>
<dbReference type="GO" id="GO:0005634">
    <property type="term" value="C:nucleus"/>
    <property type="evidence" value="ECO:0007669"/>
    <property type="project" value="UniProtKB-SubCell"/>
</dbReference>
<evidence type="ECO:0000256" key="2">
    <source>
        <dbReference type="ARBA" id="ARBA00023015"/>
    </source>
</evidence>
<name>A0ABC8UUC4_9AQUA</name>
<keyword evidence="9" id="KW-1185">Reference proteome</keyword>
<feature type="compositionally biased region" description="Acidic residues" evidence="6">
    <location>
        <begin position="104"/>
        <end position="115"/>
    </location>
</feature>
<feature type="compositionally biased region" description="Basic and acidic residues" evidence="6">
    <location>
        <begin position="312"/>
        <end position="339"/>
    </location>
</feature>
<protein>
    <recommendedName>
        <fullName evidence="7">MBD domain-containing protein</fullName>
    </recommendedName>
</protein>
<reference evidence="8 9" key="1">
    <citation type="submission" date="2024-02" db="EMBL/GenBank/DDBJ databases">
        <authorList>
            <person name="Vignale AGUSTIN F."/>
            <person name="Sosa J E."/>
            <person name="Modenutti C."/>
        </authorList>
    </citation>
    <scope>NUCLEOTIDE SEQUENCE [LARGE SCALE GENOMIC DNA]</scope>
</reference>
<proteinExistence type="predicted"/>
<feature type="region of interest" description="Disordered" evidence="6">
    <location>
        <begin position="284"/>
        <end position="345"/>
    </location>
</feature>
<dbReference type="PANTHER" id="PTHR33729">
    <property type="entry name" value="METHYL-CPG BINDING DOMAIN CONTAINING PROTEIN, EXPRESSED"/>
    <property type="match status" value="1"/>
</dbReference>
<dbReference type="Pfam" id="PF01429">
    <property type="entry name" value="MBD"/>
    <property type="match status" value="1"/>
</dbReference>
<dbReference type="InterPro" id="IPR001739">
    <property type="entry name" value="Methyl_CpG_DNA-bd"/>
</dbReference>
<dbReference type="InterPro" id="IPR039622">
    <property type="entry name" value="MBD10/11"/>
</dbReference>
<feature type="region of interest" description="Disordered" evidence="6">
    <location>
        <begin position="1"/>
        <end position="257"/>
    </location>
</feature>
<organism evidence="8 9">
    <name type="scientific">Ilex paraguariensis</name>
    <name type="common">yerba mate</name>
    <dbReference type="NCBI Taxonomy" id="185542"/>
    <lineage>
        <taxon>Eukaryota</taxon>
        <taxon>Viridiplantae</taxon>
        <taxon>Streptophyta</taxon>
        <taxon>Embryophyta</taxon>
        <taxon>Tracheophyta</taxon>
        <taxon>Spermatophyta</taxon>
        <taxon>Magnoliopsida</taxon>
        <taxon>eudicotyledons</taxon>
        <taxon>Gunneridae</taxon>
        <taxon>Pentapetalae</taxon>
        <taxon>asterids</taxon>
        <taxon>campanulids</taxon>
        <taxon>Aquifoliales</taxon>
        <taxon>Aquifoliaceae</taxon>
        <taxon>Ilex</taxon>
    </lineage>
</organism>
<comment type="caution">
    <text evidence="8">The sequence shown here is derived from an EMBL/GenBank/DDBJ whole genome shotgun (WGS) entry which is preliminary data.</text>
</comment>
<dbReference type="GO" id="GO:0003677">
    <property type="term" value="F:DNA binding"/>
    <property type="evidence" value="ECO:0007669"/>
    <property type="project" value="UniProtKB-KW"/>
</dbReference>
<dbReference type="SUPFAM" id="SSF54171">
    <property type="entry name" value="DNA-binding domain"/>
    <property type="match status" value="1"/>
</dbReference>
<feature type="compositionally biased region" description="Basic and acidic residues" evidence="6">
    <location>
        <begin position="158"/>
        <end position="172"/>
    </location>
</feature>
<feature type="compositionally biased region" description="Basic residues" evidence="6">
    <location>
        <begin position="91"/>
        <end position="100"/>
    </location>
</feature>
<keyword evidence="2" id="KW-0805">Transcription regulation</keyword>
<sequence length="345" mass="37277">MSATRGMGALKGLPFTPKKGGTPRRNEIVFIAPTGEEIRSKRQLDQYLKSHPGGPSTSVFDWGTGDTPRRSARLTVKSKATESPESETPQKKQRKSSSKKGAKEEEEEEEEDADKEGEAAEDKEDAVAETKESTEVPMEDTENPGDHKEGDLIDEEVPGDKANVEEADKKNEGGIVVTEEAPTAEDNVKEAVLNAKENINEMSIDEPENQKTSNETSDTKEDESDNKSLPTPGLMDNNKEAENNLGEAEAPSQLALPNEAAFSVQEVETVKDAIPVVADATIEKASKDAKVGQQGQADNEIPAEPVASAEAAKPDDREKENQQTDDHAVSCKEAPHEPKTSQVSC</sequence>